<evidence type="ECO:0000313" key="1">
    <source>
        <dbReference type="EMBL" id="EOB11259.1"/>
    </source>
</evidence>
<keyword evidence="2" id="KW-1185">Reference proteome</keyword>
<protein>
    <submittedName>
        <fullName evidence="1">Uncharacterized protein</fullName>
    </submittedName>
</protein>
<dbReference type="AlphaFoldDB" id="R0LZN9"/>
<dbReference type="VEuPathDB" id="MicrosporidiaDB:NBO_1341g0004"/>
<sequence>MGFTKNLRNEIGFTTKCVDRKFKCLSFPETNYVFSIPERIYEIYSLNQKIYELTTELWNNFLTVIHKEEFIFEKGVCYDILNPKNCNDLNIHYHNFISTKLL</sequence>
<reference evidence="1 2" key="1">
    <citation type="journal article" date="2013" name="BMC Genomics">
        <title>Comparative genomics of parasitic silkworm microsporidia reveal an association between genome expansion and host adaptation.</title>
        <authorList>
            <person name="Pan G."/>
            <person name="Xu J."/>
            <person name="Li T."/>
            <person name="Xia Q."/>
            <person name="Liu S.L."/>
            <person name="Zhang G."/>
            <person name="Li S."/>
            <person name="Li C."/>
            <person name="Liu H."/>
            <person name="Yang L."/>
            <person name="Liu T."/>
            <person name="Zhang X."/>
            <person name="Wu Z."/>
            <person name="Fan W."/>
            <person name="Dang X."/>
            <person name="Xiang H."/>
            <person name="Tao M."/>
            <person name="Li Y."/>
            <person name="Hu J."/>
            <person name="Li Z."/>
            <person name="Lin L."/>
            <person name="Luo J."/>
            <person name="Geng L."/>
            <person name="Wang L."/>
            <person name="Long M."/>
            <person name="Wan Y."/>
            <person name="He N."/>
            <person name="Zhang Z."/>
            <person name="Lu C."/>
            <person name="Keeling P.J."/>
            <person name="Wang J."/>
            <person name="Xiang Z."/>
            <person name="Zhou Z."/>
        </authorList>
    </citation>
    <scope>NUCLEOTIDE SEQUENCE [LARGE SCALE GENOMIC DNA]</scope>
    <source>
        <strain evidence="2">CQ1 / CVCC 102059</strain>
    </source>
</reference>
<proteinExistence type="predicted"/>
<organism evidence="1 2">
    <name type="scientific">Nosema bombycis (strain CQ1 / CVCC 102059)</name>
    <name type="common">Microsporidian parasite</name>
    <name type="synonym">Pebrine of silkworm</name>
    <dbReference type="NCBI Taxonomy" id="578461"/>
    <lineage>
        <taxon>Eukaryota</taxon>
        <taxon>Fungi</taxon>
        <taxon>Fungi incertae sedis</taxon>
        <taxon>Microsporidia</taxon>
        <taxon>Nosematidae</taxon>
        <taxon>Nosema</taxon>
    </lineage>
</organism>
<dbReference type="EMBL" id="KB910248">
    <property type="protein sequence ID" value="EOB11259.1"/>
    <property type="molecule type" value="Genomic_DNA"/>
</dbReference>
<gene>
    <name evidence="1" type="ORF">NBO_1341g0004</name>
</gene>
<evidence type="ECO:0000313" key="2">
    <source>
        <dbReference type="Proteomes" id="UP000016927"/>
    </source>
</evidence>
<dbReference type="HOGENOM" id="CLU_2278243_0_0_1"/>
<name>R0LZN9_NOSB1</name>
<dbReference type="Proteomes" id="UP000016927">
    <property type="component" value="Unassembled WGS sequence"/>
</dbReference>
<accession>R0LZN9</accession>